<keyword evidence="8 14" id="KW-0520">NAD</keyword>
<dbReference type="InterPro" id="IPR003043">
    <property type="entry name" value="Uropor_MeTrfase_CS"/>
</dbReference>
<dbReference type="EMBL" id="QOVG01000003">
    <property type="protein sequence ID" value="NDK38311.1"/>
    <property type="molecule type" value="Genomic_DNA"/>
</dbReference>
<feature type="region of interest" description="Disordered" evidence="16">
    <location>
        <begin position="481"/>
        <end position="512"/>
    </location>
</feature>
<feature type="domain" description="Tetrapyrrole methylase" evidence="17">
    <location>
        <begin position="223"/>
        <end position="432"/>
    </location>
</feature>
<dbReference type="CDD" id="cd11642">
    <property type="entry name" value="SUMT"/>
    <property type="match status" value="1"/>
</dbReference>
<evidence type="ECO:0000313" key="20">
    <source>
        <dbReference type="EMBL" id="NDK38311.1"/>
    </source>
</evidence>
<evidence type="ECO:0000256" key="2">
    <source>
        <dbReference type="ARBA" id="ARBA00005879"/>
    </source>
</evidence>
<comment type="caution">
    <text evidence="20">The sequence shown here is derived from an EMBL/GenBank/DDBJ whole genome shotgun (WGS) entry which is preliminary data.</text>
</comment>
<comment type="similarity">
    <text evidence="2 15">Belongs to the precorrin methyltransferase family.</text>
</comment>
<dbReference type="NCBIfam" id="NF004790">
    <property type="entry name" value="PRK06136.1"/>
    <property type="match status" value="1"/>
</dbReference>
<name>A0ABX0ADI7_9GAMM</name>
<dbReference type="EC" id="4.99.1.4" evidence="14"/>
<evidence type="ECO:0000256" key="5">
    <source>
        <dbReference type="ARBA" id="ARBA00022679"/>
    </source>
</evidence>
<feature type="binding site" evidence="14">
    <location>
        <begin position="336"/>
        <end position="337"/>
    </location>
    <ligand>
        <name>S-adenosyl-L-methionine</name>
        <dbReference type="ChEBI" id="CHEBI:59789"/>
    </ligand>
</feature>
<dbReference type="EC" id="1.3.1.76" evidence="14"/>
<evidence type="ECO:0000256" key="6">
    <source>
        <dbReference type="ARBA" id="ARBA00022691"/>
    </source>
</evidence>
<dbReference type="NCBIfam" id="TIGR01470">
    <property type="entry name" value="cysG_Nterm"/>
    <property type="match status" value="1"/>
</dbReference>
<dbReference type="PROSITE" id="PS00840">
    <property type="entry name" value="SUMT_2"/>
    <property type="match status" value="1"/>
</dbReference>
<dbReference type="InterPro" id="IPR006366">
    <property type="entry name" value="CobA/CysG_C"/>
</dbReference>
<dbReference type="PIRSF" id="PIRSF036426">
    <property type="entry name" value="Sirohaem_synth"/>
    <property type="match status" value="1"/>
</dbReference>
<dbReference type="InterPro" id="IPR050161">
    <property type="entry name" value="Siro_Cobalamin_biosynth"/>
</dbReference>
<dbReference type="InterPro" id="IPR037115">
    <property type="entry name" value="Sirohaem_synt_dimer_dom_sf"/>
</dbReference>
<comment type="pathway">
    <text evidence="14">Porphyrin-containing compound metabolism; siroheme biosynthesis; siroheme from sirohydrochlorin: step 1/1.</text>
</comment>
<dbReference type="Proteomes" id="UP001429354">
    <property type="component" value="Unassembled WGS sequence"/>
</dbReference>
<dbReference type="Gene3D" id="3.40.50.720">
    <property type="entry name" value="NAD(P)-binding Rossmann-like Domain"/>
    <property type="match status" value="1"/>
</dbReference>
<accession>A0ABX0ADI7</accession>
<dbReference type="Gene3D" id="1.10.8.210">
    <property type="entry name" value="Sirohaem synthase, dimerisation domain"/>
    <property type="match status" value="1"/>
</dbReference>
<dbReference type="InterPro" id="IPR028281">
    <property type="entry name" value="Sirohaem_synthase_central"/>
</dbReference>
<evidence type="ECO:0000256" key="3">
    <source>
        <dbReference type="ARBA" id="ARBA00022573"/>
    </source>
</evidence>
<dbReference type="HAMAP" id="MF_01646">
    <property type="entry name" value="Siroheme_synth"/>
    <property type="match status" value="1"/>
</dbReference>
<comment type="pathway">
    <text evidence="14">Cofactor biosynthesis; adenosylcobalamin biosynthesis; sirohydrochlorin from precorrin-2: step 1/1.</text>
</comment>
<dbReference type="PANTHER" id="PTHR45790">
    <property type="entry name" value="SIROHEME SYNTHASE-RELATED"/>
    <property type="match status" value="1"/>
</dbReference>
<feature type="binding site" evidence="14">
    <location>
        <begin position="45"/>
        <end position="46"/>
    </location>
    <ligand>
        <name>NAD(+)</name>
        <dbReference type="ChEBI" id="CHEBI:57540"/>
    </ligand>
</feature>
<dbReference type="PANTHER" id="PTHR45790:SF1">
    <property type="entry name" value="SIROHEME SYNTHASE"/>
    <property type="match status" value="1"/>
</dbReference>
<feature type="region of interest" description="Uroporphyrinogen-III C-methyltransferase" evidence="14">
    <location>
        <begin position="221"/>
        <end position="512"/>
    </location>
</feature>
<keyword evidence="9 14" id="KW-0456">Lyase</keyword>
<comment type="catalytic activity">
    <reaction evidence="14">
        <text>uroporphyrinogen III + 2 S-adenosyl-L-methionine = precorrin-2 + 2 S-adenosyl-L-homocysteine + H(+)</text>
        <dbReference type="Rhea" id="RHEA:32459"/>
        <dbReference type="ChEBI" id="CHEBI:15378"/>
        <dbReference type="ChEBI" id="CHEBI:57308"/>
        <dbReference type="ChEBI" id="CHEBI:57856"/>
        <dbReference type="ChEBI" id="CHEBI:58827"/>
        <dbReference type="ChEBI" id="CHEBI:59789"/>
        <dbReference type="EC" id="2.1.1.107"/>
    </reaction>
</comment>
<evidence type="ECO:0000256" key="12">
    <source>
        <dbReference type="ARBA" id="ARBA00025705"/>
    </source>
</evidence>
<keyword evidence="6 14" id="KW-0949">S-adenosyl-L-methionine</keyword>
<keyword evidence="5 14" id="KW-0808">Transferase</keyword>
<evidence type="ECO:0000256" key="7">
    <source>
        <dbReference type="ARBA" id="ARBA00023002"/>
    </source>
</evidence>
<dbReference type="Gene3D" id="3.30.950.10">
    <property type="entry name" value="Methyltransferase, Cobalt-precorrin-4 Transmethylase, Domain 2"/>
    <property type="match status" value="1"/>
</dbReference>
<organism evidence="20 21">
    <name type="scientific">Pseudoxanthomonas gei</name>
    <dbReference type="NCBI Taxonomy" id="1383030"/>
    <lineage>
        <taxon>Bacteria</taxon>
        <taxon>Pseudomonadati</taxon>
        <taxon>Pseudomonadota</taxon>
        <taxon>Gammaproteobacteria</taxon>
        <taxon>Lysobacterales</taxon>
        <taxon>Lysobacteraceae</taxon>
        <taxon>Pseudoxanthomonas</taxon>
    </lineage>
</organism>
<evidence type="ECO:0000256" key="9">
    <source>
        <dbReference type="ARBA" id="ARBA00023239"/>
    </source>
</evidence>
<feature type="region of interest" description="Precorrin-2 dehydrogenase / sirohydrochlorin ferrochelatase" evidence="14">
    <location>
        <begin position="1"/>
        <end position="206"/>
    </location>
</feature>
<evidence type="ECO:0000256" key="14">
    <source>
        <dbReference type="HAMAP-Rule" id="MF_01646"/>
    </source>
</evidence>
<proteinExistence type="inferred from homology"/>
<gene>
    <name evidence="20" type="primary">cobA</name>
    <name evidence="14" type="synonym">cysG</name>
    <name evidence="20" type="ORF">DT603_05580</name>
</gene>
<dbReference type="SUPFAM" id="SSF53790">
    <property type="entry name" value="Tetrapyrrole methylase"/>
    <property type="match status" value="1"/>
</dbReference>
<feature type="binding site" evidence="14">
    <location>
        <position position="417"/>
    </location>
    <ligand>
        <name>S-adenosyl-L-methionine</name>
        <dbReference type="ChEBI" id="CHEBI:59789"/>
    </ligand>
</feature>
<feature type="domain" description="Sirohaem synthase dimerisation" evidence="18">
    <location>
        <begin position="152"/>
        <end position="210"/>
    </location>
</feature>
<dbReference type="Pfam" id="PF14824">
    <property type="entry name" value="Sirohm_synth_M"/>
    <property type="match status" value="1"/>
</dbReference>
<dbReference type="NCBIfam" id="TIGR01469">
    <property type="entry name" value="cobA_cysG_Cterm"/>
    <property type="match status" value="1"/>
</dbReference>
<feature type="domain" description="Siroheme synthase central" evidence="19">
    <location>
        <begin position="121"/>
        <end position="146"/>
    </location>
</feature>
<keyword evidence="14" id="KW-0597">Phosphoprotein</keyword>
<dbReference type="GO" id="GO:0032259">
    <property type="term" value="P:methylation"/>
    <property type="evidence" value="ECO:0007669"/>
    <property type="project" value="UniProtKB-KW"/>
</dbReference>
<sequence>MTAPLFPLFADLRDRTVLVVGGGAVAERKVEALLHAGALPMVGSPELTETLQDWLESGRIRWLAGTFHTGWLDEAWLVIAATDDATVNRSVYEAATARRILANVVDQAELCSFHSPAVVQRGLLQIAISSGGGAPMLARHVRRQLETLLDDSLGTLAALLTRQREAIRARFPDLGLRRRFFEKLLAGPLPRLLRQQLDASQADAWLQDLLANHAPVAAPAGSVVLVGAGPGDPGLVTLNALRALNEADVILHDRLVSAEVLRLARRDASRIEVGKSAGRHSMSQDQIHALMLEHARQGKRVVRLKGGDPFVFGRGGEELEFLRAHGIAFEVIPGITAAVACAAYAGIPLTHREHAQSLRLVTAHCQDSLDTIDWQSLAQPRQTLAVYMGVASLDRLREHLLLAGAAPDLPFALVENGSRPQQRVITGMLATLPEVARHHQVQSPALLILGEVARLADALHWFGSAPLARSRPHNISTTCAHLNSRRPPDPFPRRTAWPSTTASSTPSAARQW</sequence>
<dbReference type="EC" id="2.1.1.107" evidence="14"/>
<reference evidence="20 21" key="1">
    <citation type="submission" date="2018-07" db="EMBL/GenBank/DDBJ databases">
        <title>Whole genome Sequencing of Pseudoxanthomonas gei KCTC 32298 (T).</title>
        <authorList>
            <person name="Kumar S."/>
            <person name="Bansal K."/>
            <person name="Kaur A."/>
            <person name="Patil P."/>
            <person name="Sharma S."/>
            <person name="Patil P.B."/>
        </authorList>
    </citation>
    <scope>NUCLEOTIDE SEQUENCE [LARGE SCALE GENOMIC DNA]</scope>
    <source>
        <strain evidence="20 21">KCTC 32298</strain>
    </source>
</reference>
<dbReference type="Pfam" id="PF00590">
    <property type="entry name" value="TP_methylase"/>
    <property type="match status" value="1"/>
</dbReference>
<feature type="binding site" evidence="14">
    <location>
        <position position="311"/>
    </location>
    <ligand>
        <name>S-adenosyl-L-methionine</name>
        <dbReference type="ChEBI" id="CHEBI:59789"/>
    </ligand>
</feature>
<dbReference type="InterPro" id="IPR012409">
    <property type="entry name" value="Sirohaem_synth"/>
</dbReference>
<dbReference type="InterPro" id="IPR006367">
    <property type="entry name" value="Sirohaem_synthase_N"/>
</dbReference>
<comment type="function">
    <text evidence="14">Multifunctional enzyme that catalyzes the SAM-dependent methylations of uroporphyrinogen III at position C-2 and C-7 to form precorrin-2 via precorrin-1. Then it catalyzes the NAD-dependent ring dehydrogenation of precorrin-2 to yield sirohydrochlorin. Finally, it catalyzes the ferrochelation of sirohydrochlorin to yield siroheme.</text>
</comment>
<evidence type="ECO:0000256" key="13">
    <source>
        <dbReference type="ARBA" id="ARBA00047561"/>
    </source>
</evidence>
<dbReference type="InterPro" id="IPR035996">
    <property type="entry name" value="4pyrrol_Methylase_sf"/>
</dbReference>
<dbReference type="SUPFAM" id="SSF75615">
    <property type="entry name" value="Siroheme synthase middle domains-like"/>
    <property type="match status" value="1"/>
</dbReference>
<comment type="catalytic activity">
    <reaction evidence="13 14">
        <text>precorrin-2 + NAD(+) = sirohydrochlorin + NADH + 2 H(+)</text>
        <dbReference type="Rhea" id="RHEA:15613"/>
        <dbReference type="ChEBI" id="CHEBI:15378"/>
        <dbReference type="ChEBI" id="CHEBI:57540"/>
        <dbReference type="ChEBI" id="CHEBI:57945"/>
        <dbReference type="ChEBI" id="CHEBI:58351"/>
        <dbReference type="ChEBI" id="CHEBI:58827"/>
        <dbReference type="EC" id="1.3.1.76"/>
    </reaction>
</comment>
<dbReference type="InterPro" id="IPR036291">
    <property type="entry name" value="NAD(P)-bd_dom_sf"/>
</dbReference>
<feature type="binding site" evidence="14">
    <location>
        <begin position="24"/>
        <end position="25"/>
    </location>
    <ligand>
        <name>NAD(+)</name>
        <dbReference type="ChEBI" id="CHEBI:57540"/>
    </ligand>
</feature>
<dbReference type="Pfam" id="PF10414">
    <property type="entry name" value="CysG_dimeriser"/>
    <property type="match status" value="1"/>
</dbReference>
<evidence type="ECO:0000256" key="16">
    <source>
        <dbReference type="SAM" id="MobiDB-lite"/>
    </source>
</evidence>
<feature type="active site" description="Proton acceptor" evidence="14">
    <location>
        <position position="253"/>
    </location>
</feature>
<feature type="active site" description="Proton donor" evidence="14">
    <location>
        <position position="275"/>
    </location>
</feature>
<evidence type="ECO:0000256" key="8">
    <source>
        <dbReference type="ARBA" id="ARBA00023027"/>
    </source>
</evidence>
<feature type="binding site" evidence="14">
    <location>
        <position position="388"/>
    </location>
    <ligand>
        <name>S-adenosyl-L-methionine</name>
        <dbReference type="ChEBI" id="CHEBI:59789"/>
    </ligand>
</feature>
<feature type="modified residue" description="Phosphoserine" evidence="14">
    <location>
        <position position="130"/>
    </location>
</feature>
<evidence type="ECO:0000259" key="18">
    <source>
        <dbReference type="Pfam" id="PF10414"/>
    </source>
</evidence>
<evidence type="ECO:0000256" key="4">
    <source>
        <dbReference type="ARBA" id="ARBA00022603"/>
    </source>
</evidence>
<feature type="binding site" evidence="14">
    <location>
        <begin position="306"/>
        <end position="308"/>
    </location>
    <ligand>
        <name>S-adenosyl-L-methionine</name>
        <dbReference type="ChEBI" id="CHEBI:59789"/>
    </ligand>
</feature>
<evidence type="ECO:0000256" key="11">
    <source>
        <dbReference type="ARBA" id="ARBA00023268"/>
    </source>
</evidence>
<comment type="similarity">
    <text evidence="14">In the C-terminal section; belongs to the precorrin methyltransferase family.</text>
</comment>
<dbReference type="RefSeq" id="WP_162348877.1">
    <property type="nucleotide sequence ID" value="NZ_QOVG01000003.1"/>
</dbReference>
<comment type="similarity">
    <text evidence="14">In the N-terminal section; belongs to the precorrin-2 dehydrogenase / sirohydrochlorin ferrochelatase family.</text>
</comment>
<feature type="compositionally biased region" description="Low complexity" evidence="16">
    <location>
        <begin position="495"/>
        <end position="512"/>
    </location>
</feature>
<evidence type="ECO:0000256" key="15">
    <source>
        <dbReference type="RuleBase" id="RU003960"/>
    </source>
</evidence>
<comment type="pathway">
    <text evidence="1 14">Porphyrin-containing compound metabolism; siroheme biosynthesis; sirohydrochlorin from precorrin-2: step 1/1.</text>
</comment>
<dbReference type="GO" id="GO:0004851">
    <property type="term" value="F:uroporphyrin-III C-methyltransferase activity"/>
    <property type="evidence" value="ECO:0007669"/>
    <property type="project" value="UniProtKB-EC"/>
</dbReference>
<keyword evidence="3 14" id="KW-0169">Cobalamin biosynthesis</keyword>
<comment type="pathway">
    <text evidence="14">Cofactor biosynthesis; adenosylcobalamin biosynthesis; precorrin-2 from uroporphyrinogen III: step 1/1.</text>
</comment>
<dbReference type="Gene3D" id="3.30.160.110">
    <property type="entry name" value="Siroheme synthase, domain 2"/>
    <property type="match status" value="1"/>
</dbReference>
<dbReference type="InterPro" id="IPR014776">
    <property type="entry name" value="4pyrrole_Mease_sub2"/>
</dbReference>
<dbReference type="InterPro" id="IPR019478">
    <property type="entry name" value="Sirohaem_synthase_dimer_dom"/>
</dbReference>
<evidence type="ECO:0000256" key="10">
    <source>
        <dbReference type="ARBA" id="ARBA00023244"/>
    </source>
</evidence>
<keyword evidence="21" id="KW-1185">Reference proteome</keyword>
<evidence type="ECO:0000313" key="21">
    <source>
        <dbReference type="Proteomes" id="UP001429354"/>
    </source>
</evidence>
<comment type="catalytic activity">
    <reaction evidence="14">
        <text>siroheme + 2 H(+) = sirohydrochlorin + Fe(2+)</text>
        <dbReference type="Rhea" id="RHEA:24360"/>
        <dbReference type="ChEBI" id="CHEBI:15378"/>
        <dbReference type="ChEBI" id="CHEBI:29033"/>
        <dbReference type="ChEBI" id="CHEBI:58351"/>
        <dbReference type="ChEBI" id="CHEBI:60052"/>
        <dbReference type="EC" id="4.99.1.4"/>
    </reaction>
</comment>
<keyword evidence="7 14" id="KW-0560">Oxidoreductase</keyword>
<feature type="binding site" evidence="14">
    <location>
        <position position="230"/>
    </location>
    <ligand>
        <name>S-adenosyl-L-methionine</name>
        <dbReference type="ChEBI" id="CHEBI:59789"/>
    </ligand>
</feature>
<evidence type="ECO:0000259" key="17">
    <source>
        <dbReference type="Pfam" id="PF00590"/>
    </source>
</evidence>
<keyword evidence="4 14" id="KW-0489">Methyltransferase</keyword>
<dbReference type="InterPro" id="IPR014777">
    <property type="entry name" value="4pyrrole_Mease_sub1"/>
</dbReference>
<keyword evidence="10 14" id="KW-0627">Porphyrin biosynthesis</keyword>
<dbReference type="Pfam" id="PF13241">
    <property type="entry name" value="NAD_binding_7"/>
    <property type="match status" value="1"/>
</dbReference>
<protein>
    <recommendedName>
        <fullName evidence="14">Siroheme synthase</fullName>
    </recommendedName>
    <domain>
        <recommendedName>
            <fullName evidence="14">Uroporphyrinogen-III C-methyltransferase</fullName>
            <shortName evidence="14">Urogen III methylase</shortName>
            <ecNumber evidence="14">2.1.1.107</ecNumber>
        </recommendedName>
        <alternativeName>
            <fullName evidence="14">SUMT</fullName>
        </alternativeName>
        <alternativeName>
            <fullName evidence="14">Uroporphyrinogen III methylase</fullName>
            <shortName evidence="14">UROM</shortName>
        </alternativeName>
    </domain>
    <domain>
        <recommendedName>
            <fullName evidence="14">Precorrin-2 dehydrogenase</fullName>
            <ecNumber evidence="14">1.3.1.76</ecNumber>
        </recommendedName>
    </domain>
    <domain>
        <recommendedName>
            <fullName evidence="14">Sirohydrochlorin ferrochelatase</fullName>
            <ecNumber evidence="14">4.99.1.4</ecNumber>
        </recommendedName>
    </domain>
</protein>
<dbReference type="SUPFAM" id="SSF51735">
    <property type="entry name" value="NAD(P)-binding Rossmann-fold domains"/>
    <property type="match status" value="1"/>
</dbReference>
<evidence type="ECO:0000259" key="19">
    <source>
        <dbReference type="Pfam" id="PF14824"/>
    </source>
</evidence>
<evidence type="ECO:0000256" key="1">
    <source>
        <dbReference type="ARBA" id="ARBA00005010"/>
    </source>
</evidence>
<comment type="pathway">
    <text evidence="12 14">Porphyrin-containing compound metabolism; siroheme biosynthesis; precorrin-2 from uroporphyrinogen III: step 1/1.</text>
</comment>
<keyword evidence="11 14" id="KW-0511">Multifunctional enzyme</keyword>
<dbReference type="InterPro" id="IPR000878">
    <property type="entry name" value="4pyrrol_Mease"/>
</dbReference>
<dbReference type="NCBIfam" id="NF007922">
    <property type="entry name" value="PRK10637.1"/>
    <property type="match status" value="1"/>
</dbReference>
<dbReference type="Gene3D" id="3.40.1010.10">
    <property type="entry name" value="Cobalt-precorrin-4 Transmethylase, Domain 1"/>
    <property type="match status" value="1"/>
</dbReference>